<dbReference type="AlphaFoldDB" id="A0A6S7EBL1"/>
<evidence type="ECO:0000313" key="3">
    <source>
        <dbReference type="Proteomes" id="UP000494117"/>
    </source>
</evidence>
<accession>A0A6S7EBL1</accession>
<evidence type="ECO:0000313" key="2">
    <source>
        <dbReference type="EMBL" id="CAB3905141.1"/>
    </source>
</evidence>
<proteinExistence type="predicted"/>
<keyword evidence="1" id="KW-0472">Membrane</keyword>
<sequence>MNPLLRAVVPYAIGAALVVVAVLGVRWYGASQYQAGIDQANADHAMAELTEFKAQTGRLAGISSTLEDALVALRDAKPKTIERYTRVEVQSPLPAGCRIDADRLQHINEAGRVANTASQPGSAVPIGARGDQR</sequence>
<gene>
    <name evidence="2" type="ORF">LMG26858_04442</name>
</gene>
<dbReference type="EMBL" id="CADILG010000038">
    <property type="protein sequence ID" value="CAB3905141.1"/>
    <property type="molecule type" value="Genomic_DNA"/>
</dbReference>
<keyword evidence="1" id="KW-1133">Transmembrane helix</keyword>
<keyword evidence="3" id="KW-1185">Reference proteome</keyword>
<organism evidence="2 3">
    <name type="scientific">Achromobacter anxifer</name>
    <dbReference type="NCBI Taxonomy" id="1287737"/>
    <lineage>
        <taxon>Bacteria</taxon>
        <taxon>Pseudomonadati</taxon>
        <taxon>Pseudomonadota</taxon>
        <taxon>Betaproteobacteria</taxon>
        <taxon>Burkholderiales</taxon>
        <taxon>Alcaligenaceae</taxon>
        <taxon>Achromobacter</taxon>
    </lineage>
</organism>
<reference evidence="2 3" key="1">
    <citation type="submission" date="2020-04" db="EMBL/GenBank/DDBJ databases">
        <authorList>
            <person name="De Canck E."/>
        </authorList>
    </citation>
    <scope>NUCLEOTIDE SEQUENCE [LARGE SCALE GENOMIC DNA]</scope>
    <source>
        <strain evidence="2 3">LMG 26858</strain>
    </source>
</reference>
<dbReference type="RefSeq" id="WP_175209128.1">
    <property type="nucleotide sequence ID" value="NZ_CADILG010000038.1"/>
</dbReference>
<dbReference type="Proteomes" id="UP000494117">
    <property type="component" value="Unassembled WGS sequence"/>
</dbReference>
<feature type="transmembrane region" description="Helical" evidence="1">
    <location>
        <begin position="7"/>
        <end position="29"/>
    </location>
</feature>
<name>A0A6S7EBL1_9BURK</name>
<protein>
    <submittedName>
        <fullName evidence="2">Uncharacterized protein</fullName>
    </submittedName>
</protein>
<keyword evidence="1" id="KW-0812">Transmembrane</keyword>
<evidence type="ECO:0000256" key="1">
    <source>
        <dbReference type="SAM" id="Phobius"/>
    </source>
</evidence>